<dbReference type="PROSITE" id="PS00108">
    <property type="entry name" value="PROTEIN_KINASE_ST"/>
    <property type="match status" value="1"/>
</dbReference>
<feature type="region of interest" description="Disordered" evidence="5">
    <location>
        <begin position="674"/>
        <end position="725"/>
    </location>
</feature>
<evidence type="ECO:0000313" key="7">
    <source>
        <dbReference type="EMBL" id="KAK2952538.1"/>
    </source>
</evidence>
<comment type="caution">
    <text evidence="7">The sequence shown here is derived from an EMBL/GenBank/DDBJ whole genome shotgun (WGS) entry which is preliminary data.</text>
</comment>
<feature type="compositionally biased region" description="Polar residues" evidence="5">
    <location>
        <begin position="577"/>
        <end position="596"/>
    </location>
</feature>
<feature type="compositionally biased region" description="Polar residues" evidence="5">
    <location>
        <begin position="532"/>
        <end position="542"/>
    </location>
</feature>
<feature type="compositionally biased region" description="Basic and acidic residues" evidence="5">
    <location>
        <begin position="688"/>
        <end position="718"/>
    </location>
</feature>
<dbReference type="InterPro" id="IPR000719">
    <property type="entry name" value="Prot_kinase_dom"/>
</dbReference>
<accession>A0ABQ9XJC8</accession>
<feature type="region of interest" description="Disordered" evidence="5">
    <location>
        <begin position="610"/>
        <end position="640"/>
    </location>
</feature>
<dbReference type="SMART" id="SM00220">
    <property type="entry name" value="S_TKc"/>
    <property type="match status" value="1"/>
</dbReference>
<dbReference type="Proteomes" id="UP001281761">
    <property type="component" value="Unassembled WGS sequence"/>
</dbReference>
<keyword evidence="8" id="KW-1185">Reference proteome</keyword>
<evidence type="ECO:0000256" key="3">
    <source>
        <dbReference type="ARBA" id="ARBA00022840"/>
    </source>
</evidence>
<dbReference type="GO" id="GO:0004674">
    <property type="term" value="F:protein serine/threonine kinase activity"/>
    <property type="evidence" value="ECO:0007669"/>
    <property type="project" value="UniProtKB-KW"/>
</dbReference>
<feature type="compositionally biased region" description="Polar residues" evidence="5">
    <location>
        <begin position="552"/>
        <end position="565"/>
    </location>
</feature>
<sequence length="725" mass="80214">MTAQPTQEYPSNANGYELTVQIGKGSSAVVSKGFVKSTGQAVAIKIIDLEKIKGSLDELLKEIKMMTMSNHPNIVKLYASFINKSTLWIVQSLLDISVLDVMKLKFQHGLDEQSVATILKGTLDALQYIHEQGLIHRDIKAGNILLDREGHVYVGDFGVSAYMIENGERRDHRSTFVGTPCWMAPEVIGQKSGYDYKADIWSVGIMAIELARGQAPYSNLDPMRVLVKVLEGPPPSLPEEDSDSGSSSDSDSAGTQKPRHHSREIRQFVQACLNRDPTKRPSAKELLEYKFIKRYAKGPAHIKATLMVNLPSIEDRARLNQAKGILDGVELKPGNPRDNAINEALFGVQPSSKDPKAAGTQPEKGKSGGWDFEGFESIPRDSDVGKEVLRTINDPDETKDLKPTTNRTQQNPFSSVHGSASQRLDDKPDRDSGIELSAPKKSPAIRDISRPRGTSNAKPDMIETQPTPNGATPSANQPMRVGRFQFMSIDGTEKTAPPGSNTPCSSQQSSQVLLQPLGTGAEEKKENQQKQPETPGTHTVTLSAAAHPAASHVQSTPQQGSVTVKQEQHGRFEISHVHSSQSTPANMSSMGTPGNTQQIAFASHQQMAIGPPNAHQQSRQSTLDTRASSRQPPGDPRSMMNMIQFSFDQMNQDIIELYKENRLLREKLKQVSPNIELPSRYQPLSRDYTIEKERKREKEREKEREREKEKIKETKPKPSEPPQPH</sequence>
<dbReference type="PANTHER" id="PTHR48014:SF21">
    <property type="entry name" value="SERINE_THREONINE-PROTEIN KINASE FRAY2"/>
    <property type="match status" value="1"/>
</dbReference>
<dbReference type="InterPro" id="IPR011009">
    <property type="entry name" value="Kinase-like_dom_sf"/>
</dbReference>
<keyword evidence="3 4" id="KW-0067">ATP-binding</keyword>
<dbReference type="PROSITE" id="PS50011">
    <property type="entry name" value="PROTEIN_KINASE_DOM"/>
    <property type="match status" value="1"/>
</dbReference>
<dbReference type="InterPro" id="IPR017441">
    <property type="entry name" value="Protein_kinase_ATP_BS"/>
</dbReference>
<evidence type="ECO:0000256" key="5">
    <source>
        <dbReference type="SAM" id="MobiDB-lite"/>
    </source>
</evidence>
<gene>
    <name evidence="7" type="ORF">BLNAU_12504</name>
</gene>
<name>A0ABQ9XJC8_9EUKA</name>
<feature type="compositionally biased region" description="Basic and acidic residues" evidence="5">
    <location>
        <begin position="566"/>
        <end position="576"/>
    </location>
</feature>
<dbReference type="Gene3D" id="1.10.510.10">
    <property type="entry name" value="Transferase(Phosphotransferase) domain 1"/>
    <property type="match status" value="1"/>
</dbReference>
<keyword evidence="7" id="KW-0723">Serine/threonine-protein kinase</keyword>
<feature type="binding site" evidence="4">
    <location>
        <position position="45"/>
    </location>
    <ligand>
        <name>ATP</name>
        <dbReference type="ChEBI" id="CHEBI:30616"/>
    </ligand>
</feature>
<dbReference type="SUPFAM" id="SSF56112">
    <property type="entry name" value="Protein kinase-like (PK-like)"/>
    <property type="match status" value="1"/>
</dbReference>
<keyword evidence="2 4" id="KW-0547">Nucleotide-binding</keyword>
<evidence type="ECO:0000256" key="2">
    <source>
        <dbReference type="ARBA" id="ARBA00022741"/>
    </source>
</evidence>
<keyword evidence="7" id="KW-0808">Transferase</keyword>
<dbReference type="InterPro" id="IPR047173">
    <property type="entry name" value="STRAD_A/B-like"/>
</dbReference>
<reference evidence="7 8" key="1">
    <citation type="journal article" date="2022" name="bioRxiv">
        <title>Genomics of Preaxostyla Flagellates Illuminates Evolutionary Transitions and the Path Towards Mitochondrial Loss.</title>
        <authorList>
            <person name="Novak L.V.F."/>
            <person name="Treitli S.C."/>
            <person name="Pyrih J."/>
            <person name="Halakuc P."/>
            <person name="Pipaliya S.V."/>
            <person name="Vacek V."/>
            <person name="Brzon O."/>
            <person name="Soukal P."/>
            <person name="Eme L."/>
            <person name="Dacks J.B."/>
            <person name="Karnkowska A."/>
            <person name="Elias M."/>
            <person name="Hampl V."/>
        </authorList>
    </citation>
    <scope>NUCLEOTIDE SEQUENCE [LARGE SCALE GENOMIC DNA]</scope>
    <source>
        <strain evidence="7">NAU3</strain>
        <tissue evidence="7">Gut</tissue>
    </source>
</reference>
<feature type="region of interest" description="Disordered" evidence="5">
    <location>
        <begin position="347"/>
        <end position="596"/>
    </location>
</feature>
<evidence type="ECO:0000256" key="1">
    <source>
        <dbReference type="ARBA" id="ARBA00008874"/>
    </source>
</evidence>
<evidence type="ECO:0000259" key="6">
    <source>
        <dbReference type="PROSITE" id="PS50011"/>
    </source>
</evidence>
<dbReference type="Gene3D" id="3.30.200.20">
    <property type="entry name" value="Phosphorylase Kinase, domain 1"/>
    <property type="match status" value="1"/>
</dbReference>
<feature type="compositionally biased region" description="Polar residues" evidence="5">
    <location>
        <begin position="614"/>
        <end position="631"/>
    </location>
</feature>
<proteinExistence type="inferred from homology"/>
<dbReference type="EMBL" id="JARBJD010000102">
    <property type="protein sequence ID" value="KAK2952538.1"/>
    <property type="molecule type" value="Genomic_DNA"/>
</dbReference>
<feature type="compositionally biased region" description="Polar residues" evidence="5">
    <location>
        <begin position="403"/>
        <end position="422"/>
    </location>
</feature>
<evidence type="ECO:0000256" key="4">
    <source>
        <dbReference type="PROSITE-ProRule" id="PRU10141"/>
    </source>
</evidence>
<dbReference type="EC" id="2.7.11.1" evidence="7"/>
<organism evidence="7 8">
    <name type="scientific">Blattamonas nauphoetae</name>
    <dbReference type="NCBI Taxonomy" id="2049346"/>
    <lineage>
        <taxon>Eukaryota</taxon>
        <taxon>Metamonada</taxon>
        <taxon>Preaxostyla</taxon>
        <taxon>Oxymonadida</taxon>
        <taxon>Blattamonas</taxon>
    </lineage>
</organism>
<feature type="region of interest" description="Disordered" evidence="5">
    <location>
        <begin position="230"/>
        <end position="263"/>
    </location>
</feature>
<feature type="domain" description="Protein kinase" evidence="6">
    <location>
        <begin position="16"/>
        <end position="292"/>
    </location>
</feature>
<dbReference type="Pfam" id="PF00069">
    <property type="entry name" value="Pkinase"/>
    <property type="match status" value="1"/>
</dbReference>
<dbReference type="PROSITE" id="PS00107">
    <property type="entry name" value="PROTEIN_KINASE_ATP"/>
    <property type="match status" value="1"/>
</dbReference>
<feature type="compositionally biased region" description="Low complexity" evidence="5">
    <location>
        <begin position="505"/>
        <end position="515"/>
    </location>
</feature>
<comment type="similarity">
    <text evidence="1">Belongs to the protein kinase superfamily. STE Ser/Thr protein kinase family. STE20 subfamily.</text>
</comment>
<feature type="compositionally biased region" description="Basic and acidic residues" evidence="5">
    <location>
        <begin position="378"/>
        <end position="389"/>
    </location>
</feature>
<feature type="compositionally biased region" description="Basic and acidic residues" evidence="5">
    <location>
        <begin position="423"/>
        <end position="433"/>
    </location>
</feature>
<evidence type="ECO:0000313" key="8">
    <source>
        <dbReference type="Proteomes" id="UP001281761"/>
    </source>
</evidence>
<dbReference type="PANTHER" id="PTHR48014">
    <property type="entry name" value="SERINE/THREONINE-PROTEIN KINASE FRAY2"/>
    <property type="match status" value="1"/>
</dbReference>
<keyword evidence="7" id="KW-0418">Kinase</keyword>
<feature type="compositionally biased region" description="Polar residues" evidence="5">
    <location>
        <begin position="464"/>
        <end position="477"/>
    </location>
</feature>
<dbReference type="InterPro" id="IPR008271">
    <property type="entry name" value="Ser/Thr_kinase_AS"/>
</dbReference>
<protein>
    <submittedName>
        <fullName evidence="7">Serine/threonine protein kinase</fullName>
        <ecNumber evidence="7">2.7.11.1</ecNumber>
    </submittedName>
</protein>